<reference evidence="2 3" key="1">
    <citation type="submission" date="2019-03" db="EMBL/GenBank/DDBJ databases">
        <title>First draft genome of Liparis tanakae, snailfish: a comprehensive survey of snailfish specific genes.</title>
        <authorList>
            <person name="Kim W."/>
            <person name="Song I."/>
            <person name="Jeong J.-H."/>
            <person name="Kim D."/>
            <person name="Kim S."/>
            <person name="Ryu S."/>
            <person name="Song J.Y."/>
            <person name="Lee S.K."/>
        </authorList>
    </citation>
    <scope>NUCLEOTIDE SEQUENCE [LARGE SCALE GENOMIC DNA]</scope>
    <source>
        <tissue evidence="2">Muscle</tissue>
    </source>
</reference>
<organism evidence="2 3">
    <name type="scientific">Liparis tanakae</name>
    <name type="common">Tanaka's snailfish</name>
    <dbReference type="NCBI Taxonomy" id="230148"/>
    <lineage>
        <taxon>Eukaryota</taxon>
        <taxon>Metazoa</taxon>
        <taxon>Chordata</taxon>
        <taxon>Craniata</taxon>
        <taxon>Vertebrata</taxon>
        <taxon>Euteleostomi</taxon>
        <taxon>Actinopterygii</taxon>
        <taxon>Neopterygii</taxon>
        <taxon>Teleostei</taxon>
        <taxon>Neoteleostei</taxon>
        <taxon>Acanthomorphata</taxon>
        <taxon>Eupercaria</taxon>
        <taxon>Perciformes</taxon>
        <taxon>Cottioidei</taxon>
        <taxon>Cottales</taxon>
        <taxon>Liparidae</taxon>
        <taxon>Liparis</taxon>
    </lineage>
</organism>
<sequence length="85" mass="9952">MSHPHEHIMGAQYESRRREELREERNERGRESMLQKWATPAPLFTSLLMQGVIVLARCPSVDLHHSKNITHLFFFVAMPNVTAPW</sequence>
<protein>
    <submittedName>
        <fullName evidence="2">Uncharacterized protein</fullName>
    </submittedName>
</protein>
<accession>A0A4Z2J6J2</accession>
<proteinExistence type="predicted"/>
<comment type="caution">
    <text evidence="2">The sequence shown here is derived from an EMBL/GenBank/DDBJ whole genome shotgun (WGS) entry which is preliminary data.</text>
</comment>
<evidence type="ECO:0000313" key="3">
    <source>
        <dbReference type="Proteomes" id="UP000314294"/>
    </source>
</evidence>
<feature type="region of interest" description="Disordered" evidence="1">
    <location>
        <begin position="1"/>
        <end position="33"/>
    </location>
</feature>
<gene>
    <name evidence="2" type="ORF">EYF80_003859</name>
</gene>
<dbReference type="Proteomes" id="UP000314294">
    <property type="component" value="Unassembled WGS sequence"/>
</dbReference>
<name>A0A4Z2J6J2_9TELE</name>
<dbReference type="AlphaFoldDB" id="A0A4Z2J6J2"/>
<keyword evidence="3" id="KW-1185">Reference proteome</keyword>
<evidence type="ECO:0000256" key="1">
    <source>
        <dbReference type="SAM" id="MobiDB-lite"/>
    </source>
</evidence>
<dbReference type="EMBL" id="SRLO01000018">
    <property type="protein sequence ID" value="TNN86015.1"/>
    <property type="molecule type" value="Genomic_DNA"/>
</dbReference>
<evidence type="ECO:0000313" key="2">
    <source>
        <dbReference type="EMBL" id="TNN86015.1"/>
    </source>
</evidence>